<keyword evidence="7" id="KW-0503">Monooxygenase</keyword>
<evidence type="ECO:0000256" key="2">
    <source>
        <dbReference type="ARBA" id="ARBA00010617"/>
    </source>
</evidence>
<dbReference type="PROSITE" id="PS00086">
    <property type="entry name" value="CYTOCHROME_P450"/>
    <property type="match status" value="1"/>
</dbReference>
<dbReference type="HOGENOM" id="CLU_022195_0_2_1"/>
<feature type="non-terminal residue" evidence="8">
    <location>
        <position position="1"/>
    </location>
</feature>
<evidence type="ECO:0000256" key="1">
    <source>
        <dbReference type="ARBA" id="ARBA00001971"/>
    </source>
</evidence>
<dbReference type="InterPro" id="IPR002403">
    <property type="entry name" value="Cyt_P450_E_grp-IV"/>
</dbReference>
<organism evidence="8 9">
    <name type="scientific">Scleroderma citrinum Foug A</name>
    <dbReference type="NCBI Taxonomy" id="1036808"/>
    <lineage>
        <taxon>Eukaryota</taxon>
        <taxon>Fungi</taxon>
        <taxon>Dikarya</taxon>
        <taxon>Basidiomycota</taxon>
        <taxon>Agaricomycotina</taxon>
        <taxon>Agaricomycetes</taxon>
        <taxon>Agaricomycetidae</taxon>
        <taxon>Boletales</taxon>
        <taxon>Sclerodermatineae</taxon>
        <taxon>Sclerodermataceae</taxon>
        <taxon>Scleroderma</taxon>
    </lineage>
</organism>
<dbReference type="AlphaFoldDB" id="A0A0C2YPP5"/>
<keyword evidence="4 7" id="KW-0560">Oxidoreductase</keyword>
<dbReference type="GO" id="GO:0005506">
    <property type="term" value="F:iron ion binding"/>
    <property type="evidence" value="ECO:0007669"/>
    <property type="project" value="InterPro"/>
</dbReference>
<dbReference type="CDD" id="cd11041">
    <property type="entry name" value="CYP503A1-like"/>
    <property type="match status" value="1"/>
</dbReference>
<evidence type="ECO:0000256" key="7">
    <source>
        <dbReference type="RuleBase" id="RU000461"/>
    </source>
</evidence>
<dbReference type="InterPro" id="IPR017972">
    <property type="entry name" value="Cyt_P450_CS"/>
</dbReference>
<keyword evidence="5 6" id="KW-0408">Iron</keyword>
<reference evidence="9" key="2">
    <citation type="submission" date="2015-01" db="EMBL/GenBank/DDBJ databases">
        <title>Evolutionary Origins and Diversification of the Mycorrhizal Mutualists.</title>
        <authorList>
            <consortium name="DOE Joint Genome Institute"/>
            <consortium name="Mycorrhizal Genomics Consortium"/>
            <person name="Kohler A."/>
            <person name="Kuo A."/>
            <person name="Nagy L.G."/>
            <person name="Floudas D."/>
            <person name="Copeland A."/>
            <person name="Barry K.W."/>
            <person name="Cichocki N."/>
            <person name="Veneault-Fourrey C."/>
            <person name="LaButti K."/>
            <person name="Lindquist E.A."/>
            <person name="Lipzen A."/>
            <person name="Lundell T."/>
            <person name="Morin E."/>
            <person name="Murat C."/>
            <person name="Riley R."/>
            <person name="Ohm R."/>
            <person name="Sun H."/>
            <person name="Tunlid A."/>
            <person name="Henrissat B."/>
            <person name="Grigoriev I.V."/>
            <person name="Hibbett D.S."/>
            <person name="Martin F."/>
        </authorList>
    </citation>
    <scope>NUCLEOTIDE SEQUENCE [LARGE SCALE GENOMIC DNA]</scope>
    <source>
        <strain evidence="9">Foug A</strain>
    </source>
</reference>
<reference evidence="8 9" key="1">
    <citation type="submission" date="2014-04" db="EMBL/GenBank/DDBJ databases">
        <authorList>
            <consortium name="DOE Joint Genome Institute"/>
            <person name="Kuo A."/>
            <person name="Kohler A."/>
            <person name="Nagy L.G."/>
            <person name="Floudas D."/>
            <person name="Copeland A."/>
            <person name="Barry K.W."/>
            <person name="Cichocki N."/>
            <person name="Veneault-Fourrey C."/>
            <person name="LaButti K."/>
            <person name="Lindquist E.A."/>
            <person name="Lipzen A."/>
            <person name="Lundell T."/>
            <person name="Morin E."/>
            <person name="Murat C."/>
            <person name="Sun H."/>
            <person name="Tunlid A."/>
            <person name="Henrissat B."/>
            <person name="Grigoriev I.V."/>
            <person name="Hibbett D.S."/>
            <person name="Martin F."/>
            <person name="Nordberg H.P."/>
            <person name="Cantor M.N."/>
            <person name="Hua S.X."/>
        </authorList>
    </citation>
    <scope>NUCLEOTIDE SEQUENCE [LARGE SCALE GENOMIC DNA]</scope>
    <source>
        <strain evidence="8 9">Foug A</strain>
    </source>
</reference>
<evidence type="ECO:0000256" key="5">
    <source>
        <dbReference type="ARBA" id="ARBA00023004"/>
    </source>
</evidence>
<dbReference type="OrthoDB" id="1844152at2759"/>
<accession>A0A0C2YPP5</accession>
<evidence type="ECO:0000313" key="9">
    <source>
        <dbReference type="Proteomes" id="UP000053989"/>
    </source>
</evidence>
<evidence type="ECO:0000313" key="8">
    <source>
        <dbReference type="EMBL" id="KIM51698.1"/>
    </source>
</evidence>
<dbReference type="InterPro" id="IPR001128">
    <property type="entry name" value="Cyt_P450"/>
</dbReference>
<keyword evidence="3 6" id="KW-0479">Metal-binding</keyword>
<keyword evidence="6 7" id="KW-0349">Heme</keyword>
<feature type="binding site" description="axial binding residue" evidence="6">
    <location>
        <position position="407"/>
    </location>
    <ligand>
        <name>heme</name>
        <dbReference type="ChEBI" id="CHEBI:30413"/>
    </ligand>
    <ligandPart>
        <name>Fe</name>
        <dbReference type="ChEBI" id="CHEBI:18248"/>
    </ligandPart>
</feature>
<evidence type="ECO:0000256" key="6">
    <source>
        <dbReference type="PIRSR" id="PIRSR602403-1"/>
    </source>
</evidence>
<dbReference type="PRINTS" id="PR00465">
    <property type="entry name" value="EP450IV"/>
</dbReference>
<comment type="similarity">
    <text evidence="2 7">Belongs to the cytochrome P450 family.</text>
</comment>
<sequence length="463" mass="52520">LHAIPTVGSSTWVGSCWSAIKNLDGVSELVQEGYDKYKGTPFKIPYLYNWIVVVSGNKLLGEVRRAPDEQLSSDEAINDFFKIPFTVGHRVAQEPYHFSIIKTHLTRRLDSLFPSIENEIILSLSETLGSEDSEWKSVVAFDSIRKVVSRTSSRAFFGLPLCRNPGWLELCVQFSFGVVVSAAKLGFFPSFLWPVVARFATPQSRLTREAVEYLGPIIRERQKSEALHSHDRNKTDTPNDFLQWLIDHGTETSELEITQRMMVMVFASVQTFLSALYNLAAHPEYLEPLREEVDSVVHQEGWTKTAIDEMHMIDSFLKESHRLGGSMVMLRKVLNDFTFSDGRVVPRGCIIASPAYAVHRDNAIYNSPNTFDPFRFAQLRRDDDRTREQLISLSSDFMTFGHGRHACPGRAFAALIQKTMLARIVTSYDLKLEDNAPSSLKSSEFGIFVAPDPTTRILMRRRI</sequence>
<dbReference type="EMBL" id="KN822244">
    <property type="protein sequence ID" value="KIM51698.1"/>
    <property type="molecule type" value="Genomic_DNA"/>
</dbReference>
<dbReference type="STRING" id="1036808.A0A0C2YPP5"/>
<dbReference type="Pfam" id="PF00067">
    <property type="entry name" value="p450"/>
    <property type="match status" value="1"/>
</dbReference>
<dbReference type="Gene3D" id="1.10.630.10">
    <property type="entry name" value="Cytochrome P450"/>
    <property type="match status" value="1"/>
</dbReference>
<comment type="cofactor">
    <cofactor evidence="1 6">
        <name>heme</name>
        <dbReference type="ChEBI" id="CHEBI:30413"/>
    </cofactor>
</comment>
<name>A0A0C2YPP5_9AGAM</name>
<evidence type="ECO:0000256" key="3">
    <source>
        <dbReference type="ARBA" id="ARBA00022723"/>
    </source>
</evidence>
<evidence type="ECO:0000256" key="4">
    <source>
        <dbReference type="ARBA" id="ARBA00023002"/>
    </source>
</evidence>
<dbReference type="InParanoid" id="A0A0C2YPP5"/>
<proteinExistence type="inferred from homology"/>
<dbReference type="SUPFAM" id="SSF48264">
    <property type="entry name" value="Cytochrome P450"/>
    <property type="match status" value="1"/>
</dbReference>
<dbReference type="GO" id="GO:0016705">
    <property type="term" value="F:oxidoreductase activity, acting on paired donors, with incorporation or reduction of molecular oxygen"/>
    <property type="evidence" value="ECO:0007669"/>
    <property type="project" value="InterPro"/>
</dbReference>
<dbReference type="InterPro" id="IPR036396">
    <property type="entry name" value="Cyt_P450_sf"/>
</dbReference>
<protein>
    <recommendedName>
        <fullName evidence="10">Cytochrome P450</fullName>
    </recommendedName>
</protein>
<dbReference type="Proteomes" id="UP000053989">
    <property type="component" value="Unassembled WGS sequence"/>
</dbReference>
<gene>
    <name evidence="8" type="ORF">SCLCIDRAFT_142697</name>
</gene>
<dbReference type="GO" id="GO:0004497">
    <property type="term" value="F:monooxygenase activity"/>
    <property type="evidence" value="ECO:0007669"/>
    <property type="project" value="UniProtKB-KW"/>
</dbReference>
<evidence type="ECO:0008006" key="10">
    <source>
        <dbReference type="Google" id="ProtNLM"/>
    </source>
</evidence>
<dbReference type="PANTHER" id="PTHR46206">
    <property type="entry name" value="CYTOCHROME P450"/>
    <property type="match status" value="1"/>
</dbReference>
<dbReference type="GO" id="GO:0020037">
    <property type="term" value="F:heme binding"/>
    <property type="evidence" value="ECO:0007669"/>
    <property type="project" value="InterPro"/>
</dbReference>
<keyword evidence="9" id="KW-1185">Reference proteome</keyword>